<dbReference type="Proteomes" id="UP001159428">
    <property type="component" value="Unassembled WGS sequence"/>
</dbReference>
<reference evidence="1 2" key="1">
    <citation type="submission" date="2022-05" db="EMBL/GenBank/DDBJ databases">
        <authorList>
            <consortium name="Genoscope - CEA"/>
            <person name="William W."/>
        </authorList>
    </citation>
    <scope>NUCLEOTIDE SEQUENCE [LARGE SCALE GENOMIC DNA]</scope>
</reference>
<evidence type="ECO:0000313" key="1">
    <source>
        <dbReference type="EMBL" id="CAH3166644.1"/>
    </source>
</evidence>
<accession>A0AAU9Y459</accession>
<dbReference type="EMBL" id="CALNXJ010000139">
    <property type="protein sequence ID" value="CAH3166644.1"/>
    <property type="molecule type" value="Genomic_DNA"/>
</dbReference>
<protein>
    <submittedName>
        <fullName evidence="1">Uncharacterized protein</fullName>
    </submittedName>
</protein>
<proteinExistence type="predicted"/>
<sequence length="45" mass="5352">MEEVLANEAVQSSTKYKNKWALKIFREWQQQREMKLPILDPGGLF</sequence>
<comment type="caution">
    <text evidence="1">The sequence shown here is derived from an EMBL/GenBank/DDBJ whole genome shotgun (WGS) entry which is preliminary data.</text>
</comment>
<keyword evidence="2" id="KW-1185">Reference proteome</keyword>
<evidence type="ECO:0000313" key="2">
    <source>
        <dbReference type="Proteomes" id="UP001159428"/>
    </source>
</evidence>
<name>A0AAU9Y459_9CNID</name>
<organism evidence="1 2">
    <name type="scientific">Pocillopora meandrina</name>
    <dbReference type="NCBI Taxonomy" id="46732"/>
    <lineage>
        <taxon>Eukaryota</taxon>
        <taxon>Metazoa</taxon>
        <taxon>Cnidaria</taxon>
        <taxon>Anthozoa</taxon>
        <taxon>Hexacorallia</taxon>
        <taxon>Scleractinia</taxon>
        <taxon>Astrocoeniina</taxon>
        <taxon>Pocilloporidae</taxon>
        <taxon>Pocillopora</taxon>
    </lineage>
</organism>
<gene>
    <name evidence="1" type="ORF">PMEA_00005382</name>
</gene>
<dbReference type="AlphaFoldDB" id="A0AAU9Y459"/>